<dbReference type="AlphaFoldDB" id="A0A1M7ZQ54"/>
<evidence type="ECO:0000313" key="2">
    <source>
        <dbReference type="Proteomes" id="UP000186406"/>
    </source>
</evidence>
<organism evidence="1 2">
    <name type="scientific">Pseudoxanthobacter soli DSM 19599</name>
    <dbReference type="NCBI Taxonomy" id="1123029"/>
    <lineage>
        <taxon>Bacteria</taxon>
        <taxon>Pseudomonadati</taxon>
        <taxon>Pseudomonadota</taxon>
        <taxon>Alphaproteobacteria</taxon>
        <taxon>Hyphomicrobiales</taxon>
        <taxon>Segnochrobactraceae</taxon>
        <taxon>Pseudoxanthobacter</taxon>
    </lineage>
</organism>
<gene>
    <name evidence="1" type="ORF">SAMN02745172_03659</name>
</gene>
<evidence type="ECO:0000313" key="1">
    <source>
        <dbReference type="EMBL" id="SHO66997.1"/>
    </source>
</evidence>
<reference evidence="1 2" key="1">
    <citation type="submission" date="2016-12" db="EMBL/GenBank/DDBJ databases">
        <authorList>
            <person name="Song W.-J."/>
            <person name="Kurnit D.M."/>
        </authorList>
    </citation>
    <scope>NUCLEOTIDE SEQUENCE [LARGE SCALE GENOMIC DNA]</scope>
    <source>
        <strain evidence="1 2">DSM 19599</strain>
    </source>
</reference>
<dbReference type="EMBL" id="FRXO01000009">
    <property type="protein sequence ID" value="SHO66997.1"/>
    <property type="molecule type" value="Genomic_DNA"/>
</dbReference>
<proteinExistence type="predicted"/>
<name>A0A1M7ZQ54_9HYPH</name>
<keyword evidence="2" id="KW-1185">Reference proteome</keyword>
<protein>
    <submittedName>
        <fullName evidence="1">Uncharacterized protein</fullName>
    </submittedName>
</protein>
<accession>A0A1M7ZQ54</accession>
<sequence>MTLPSESTRLWFVRLRESGAAIGLFWASWGGIGLLLPREIDPGACEAAELAVMAGVLFPDTPKLHEAATAGWGDHRIRLTEGVAELLFDNGASGLDDLLFERLYTPPDLAALAAGLSDDELLGQWREIEGFGSASPSLEEHAIRAEVERRGYLGKEG</sequence>
<dbReference type="Proteomes" id="UP000186406">
    <property type="component" value="Unassembled WGS sequence"/>
</dbReference>
<dbReference type="RefSeq" id="WP_073631373.1">
    <property type="nucleotide sequence ID" value="NZ_FRXO01000009.1"/>
</dbReference>
<dbReference type="OrthoDB" id="7574554at2"/>